<feature type="compositionally biased region" description="Pro residues" evidence="1">
    <location>
        <begin position="1"/>
        <end position="12"/>
    </location>
</feature>
<keyword evidence="4" id="KW-1185">Reference proteome</keyword>
<dbReference type="RefSeq" id="XP_050466979.1">
    <property type="nucleotide sequence ID" value="XM_050611697.1"/>
</dbReference>
<sequence>MTIPLNPLPPPSFSSNTNATSPAPSSARIPTLLDPTGTVGLGHSQTPTTRRIAASATTATTWTSPPSLRGRLSVCVGTVFIAIINIHLVVPLGLFLLRLCHLDLSALAAADGIRSSNGLYIRVDSALAVIAVSASHIDVLGVVITA</sequence>
<keyword evidence="2" id="KW-0812">Transmembrane</keyword>
<dbReference type="KEGG" id="ani:ANIA_10786"/>
<dbReference type="OrthoDB" id="2192888at2759"/>
<feature type="region of interest" description="Disordered" evidence="1">
    <location>
        <begin position="1"/>
        <end position="30"/>
    </location>
</feature>
<dbReference type="Proteomes" id="UP000000560">
    <property type="component" value="Chromosome I"/>
</dbReference>
<reference evidence="4" key="1">
    <citation type="journal article" date="2005" name="Nature">
        <title>Sequencing of Aspergillus nidulans and comparative analysis with A. fumigatus and A. oryzae.</title>
        <authorList>
            <person name="Galagan J.E."/>
            <person name="Calvo S.E."/>
            <person name="Cuomo C."/>
            <person name="Ma L.J."/>
            <person name="Wortman J.R."/>
            <person name="Batzoglou S."/>
            <person name="Lee S.I."/>
            <person name="Basturkmen M."/>
            <person name="Spevak C.C."/>
            <person name="Clutterbuck J."/>
            <person name="Kapitonov V."/>
            <person name="Jurka J."/>
            <person name="Scazzocchio C."/>
            <person name="Farman M."/>
            <person name="Butler J."/>
            <person name="Purcell S."/>
            <person name="Harris S."/>
            <person name="Braus G.H."/>
            <person name="Draht O."/>
            <person name="Busch S."/>
            <person name="D'Enfert C."/>
            <person name="Bouchier C."/>
            <person name="Goldman G.H."/>
            <person name="Bell-Pedersen D."/>
            <person name="Griffiths-Jones S."/>
            <person name="Doonan J.H."/>
            <person name="Yu J."/>
            <person name="Vienken K."/>
            <person name="Pain A."/>
            <person name="Freitag M."/>
            <person name="Selker E.U."/>
            <person name="Archer D.B."/>
            <person name="Penalva M.A."/>
            <person name="Oakley B.R."/>
            <person name="Momany M."/>
            <person name="Tanaka T."/>
            <person name="Kumagai T."/>
            <person name="Asai K."/>
            <person name="Machida M."/>
            <person name="Nierman W.C."/>
            <person name="Denning D.W."/>
            <person name="Caddick M."/>
            <person name="Hynes M."/>
            <person name="Paoletti M."/>
            <person name="Fischer R."/>
            <person name="Miller B."/>
            <person name="Dyer P."/>
            <person name="Sachs M.S."/>
            <person name="Osmani S.A."/>
            <person name="Birren B.W."/>
        </authorList>
    </citation>
    <scope>NUCLEOTIDE SEQUENCE [LARGE SCALE GENOMIC DNA]</scope>
    <source>
        <strain evidence="4">FGSC A4 / ATCC 38163 / CBS 112.46 / NRRL 194 / M139</strain>
    </source>
</reference>
<reference evidence="4" key="2">
    <citation type="journal article" date="2009" name="Fungal Genet. Biol.">
        <title>The 2008 update of the Aspergillus nidulans genome annotation: a community effort.</title>
        <authorList>
            <person name="Wortman J.R."/>
            <person name="Gilsenan J.M."/>
            <person name="Joardar V."/>
            <person name="Deegan J."/>
            <person name="Clutterbuck J."/>
            <person name="Andersen M.R."/>
            <person name="Archer D."/>
            <person name="Bencina M."/>
            <person name="Braus G."/>
            <person name="Coutinho P."/>
            <person name="von Dohren H."/>
            <person name="Doonan J."/>
            <person name="Driessen A.J."/>
            <person name="Durek P."/>
            <person name="Espeso E."/>
            <person name="Fekete E."/>
            <person name="Flipphi M."/>
            <person name="Estrada C.G."/>
            <person name="Geysens S."/>
            <person name="Goldman G."/>
            <person name="de Groot P.W."/>
            <person name="Hansen K."/>
            <person name="Harris S.D."/>
            <person name="Heinekamp T."/>
            <person name="Helmstaedt K."/>
            <person name="Henrissat B."/>
            <person name="Hofmann G."/>
            <person name="Homan T."/>
            <person name="Horio T."/>
            <person name="Horiuchi H."/>
            <person name="James S."/>
            <person name="Jones M."/>
            <person name="Karaffa L."/>
            <person name="Karanyi Z."/>
            <person name="Kato M."/>
            <person name="Keller N."/>
            <person name="Kelly D.E."/>
            <person name="Kiel J.A."/>
            <person name="Kim J.M."/>
            <person name="van der Klei I.J."/>
            <person name="Klis F.M."/>
            <person name="Kovalchuk A."/>
            <person name="Krasevec N."/>
            <person name="Kubicek C.P."/>
            <person name="Liu B."/>
            <person name="Maccabe A."/>
            <person name="Meyer V."/>
            <person name="Mirabito P."/>
            <person name="Miskei M."/>
            <person name="Mos M."/>
            <person name="Mullins J."/>
            <person name="Nelson D.R."/>
            <person name="Nielsen J."/>
            <person name="Oakley B.R."/>
            <person name="Osmani S.A."/>
            <person name="Pakula T."/>
            <person name="Paszewski A."/>
            <person name="Paulsen I."/>
            <person name="Pilsyk S."/>
            <person name="Pocsi I."/>
            <person name="Punt P.J."/>
            <person name="Ram A.F."/>
            <person name="Ren Q."/>
            <person name="Robellet X."/>
            <person name="Robson G."/>
            <person name="Seiboth B."/>
            <person name="van Solingen P."/>
            <person name="Specht T."/>
            <person name="Sun J."/>
            <person name="Taheri-Talesh N."/>
            <person name="Takeshita N."/>
            <person name="Ussery D."/>
            <person name="vanKuyk P.A."/>
            <person name="Visser H."/>
            <person name="van de Vondervoort P.J."/>
            <person name="de Vries R.P."/>
            <person name="Walton J."/>
            <person name="Xiang X."/>
            <person name="Xiong Y."/>
            <person name="Zeng A.P."/>
            <person name="Brandt B.W."/>
            <person name="Cornell M.J."/>
            <person name="van den Hondel C.A."/>
            <person name="Visser J."/>
            <person name="Oliver S.G."/>
            <person name="Turner G."/>
        </authorList>
    </citation>
    <scope>GENOME REANNOTATION</scope>
    <source>
        <strain evidence="4">FGSC A4 / ATCC 38163 / CBS 112.46 / NRRL 194 / M139</strain>
    </source>
</reference>
<evidence type="ECO:0000256" key="1">
    <source>
        <dbReference type="SAM" id="MobiDB-lite"/>
    </source>
</evidence>
<dbReference type="HOGENOM" id="CLU_1777415_0_0_1"/>
<evidence type="ECO:0000256" key="2">
    <source>
        <dbReference type="SAM" id="Phobius"/>
    </source>
</evidence>
<keyword evidence="2" id="KW-1133">Transmembrane helix</keyword>
<proteinExistence type="predicted"/>
<dbReference type="GeneID" id="74896602"/>
<dbReference type="AlphaFoldDB" id="C8V205"/>
<accession>C8V205</accession>
<dbReference type="InParanoid" id="C8V205"/>
<evidence type="ECO:0000313" key="3">
    <source>
        <dbReference type="EMBL" id="CBF69981.1"/>
    </source>
</evidence>
<name>C8V205_EMENI</name>
<keyword evidence="2" id="KW-0472">Membrane</keyword>
<feature type="transmembrane region" description="Helical" evidence="2">
    <location>
        <begin position="71"/>
        <end position="97"/>
    </location>
</feature>
<evidence type="ECO:0000313" key="4">
    <source>
        <dbReference type="Proteomes" id="UP000000560"/>
    </source>
</evidence>
<gene>
    <name evidence="3" type="ORF">ANIA_10786</name>
</gene>
<protein>
    <submittedName>
        <fullName evidence="3">Uncharacterized protein</fullName>
    </submittedName>
</protein>
<organism evidence="3 4">
    <name type="scientific">Emericella nidulans (strain FGSC A4 / ATCC 38163 / CBS 112.46 / NRRL 194 / M139)</name>
    <name type="common">Aspergillus nidulans</name>
    <dbReference type="NCBI Taxonomy" id="227321"/>
    <lineage>
        <taxon>Eukaryota</taxon>
        <taxon>Fungi</taxon>
        <taxon>Dikarya</taxon>
        <taxon>Ascomycota</taxon>
        <taxon>Pezizomycotina</taxon>
        <taxon>Eurotiomycetes</taxon>
        <taxon>Eurotiomycetidae</taxon>
        <taxon>Eurotiales</taxon>
        <taxon>Aspergillaceae</taxon>
        <taxon>Aspergillus</taxon>
        <taxon>Aspergillus subgen. Nidulantes</taxon>
    </lineage>
</organism>
<dbReference type="EMBL" id="BN001301">
    <property type="protein sequence ID" value="CBF69981.1"/>
    <property type="molecule type" value="Genomic_DNA"/>
</dbReference>